<comment type="similarity">
    <text evidence="2">Belongs to the ustYa family.</text>
</comment>
<reference evidence="3 4" key="1">
    <citation type="submission" date="2018-02" db="EMBL/GenBank/DDBJ databases">
        <title>The genomes of Aspergillus section Nigri reveals drivers in fungal speciation.</title>
        <authorList>
            <consortium name="DOE Joint Genome Institute"/>
            <person name="Vesth T.C."/>
            <person name="Nybo J."/>
            <person name="Theobald S."/>
            <person name="Brandl J."/>
            <person name="Frisvad J.C."/>
            <person name="Nielsen K.F."/>
            <person name="Lyhne E.K."/>
            <person name="Kogle M.E."/>
            <person name="Kuo A."/>
            <person name="Riley R."/>
            <person name="Clum A."/>
            <person name="Nolan M."/>
            <person name="Lipzen A."/>
            <person name="Salamov A."/>
            <person name="Henrissat B."/>
            <person name="Wiebenga A."/>
            <person name="De vries R.P."/>
            <person name="Grigoriev I.V."/>
            <person name="Mortensen U.H."/>
            <person name="Andersen M.R."/>
            <person name="Baker S.E."/>
        </authorList>
    </citation>
    <scope>NUCLEOTIDE SEQUENCE [LARGE SCALE GENOMIC DNA]</scope>
    <source>
        <strain evidence="3 4">CBS 114.80</strain>
    </source>
</reference>
<evidence type="ECO:0000313" key="3">
    <source>
        <dbReference type="EMBL" id="PYI33852.1"/>
    </source>
</evidence>
<dbReference type="AlphaFoldDB" id="A0A2V5IF58"/>
<accession>A0A2V5IF58</accession>
<evidence type="ECO:0008006" key="5">
    <source>
        <dbReference type="Google" id="ProtNLM"/>
    </source>
</evidence>
<dbReference type="PANTHER" id="PTHR33365:SF4">
    <property type="entry name" value="CYCLOCHLOROTINE BIOSYNTHESIS PROTEIN O"/>
    <property type="match status" value="1"/>
</dbReference>
<organism evidence="3 4">
    <name type="scientific">Aspergillus indologenus CBS 114.80</name>
    <dbReference type="NCBI Taxonomy" id="1450541"/>
    <lineage>
        <taxon>Eukaryota</taxon>
        <taxon>Fungi</taxon>
        <taxon>Dikarya</taxon>
        <taxon>Ascomycota</taxon>
        <taxon>Pezizomycotina</taxon>
        <taxon>Eurotiomycetes</taxon>
        <taxon>Eurotiomycetidae</taxon>
        <taxon>Eurotiales</taxon>
        <taxon>Aspergillaceae</taxon>
        <taxon>Aspergillus</taxon>
        <taxon>Aspergillus subgen. Circumdati</taxon>
    </lineage>
</organism>
<dbReference type="EMBL" id="KZ825480">
    <property type="protein sequence ID" value="PYI33852.1"/>
    <property type="molecule type" value="Genomic_DNA"/>
</dbReference>
<evidence type="ECO:0000256" key="2">
    <source>
        <dbReference type="ARBA" id="ARBA00035112"/>
    </source>
</evidence>
<keyword evidence="4" id="KW-1185">Reference proteome</keyword>
<sequence length="223" mass="25453">MSIAAWVAHRPSPACASIRGQGKPNIPRPRILPVRESDCLVAELRGLDLRYVSTKFSDYTKTPFFQDPGPATDEAWEALMAGMLIRVTAEELSPANQSSILLPQDSNQLAWLGVYHDLHCINTLRRWIHRDYYHPNLTGAEFNKFQAHTSHCLDMLRQTVQCHADAYLMTFRWTDSEPKPAFNPAMPRRTCVDFDLMRQSLKPRFVGLEEIQGLKNPLMNQGM</sequence>
<dbReference type="GO" id="GO:0043386">
    <property type="term" value="P:mycotoxin biosynthetic process"/>
    <property type="evidence" value="ECO:0007669"/>
    <property type="project" value="InterPro"/>
</dbReference>
<protein>
    <recommendedName>
        <fullName evidence="5">Tat pathway signal sequence</fullName>
    </recommendedName>
</protein>
<gene>
    <name evidence="3" type="ORF">BP00DRAFT_338038</name>
</gene>
<dbReference type="InterPro" id="IPR021765">
    <property type="entry name" value="UstYa-like"/>
</dbReference>
<proteinExistence type="inferred from homology"/>
<name>A0A2V5IF58_9EURO</name>
<evidence type="ECO:0000256" key="1">
    <source>
        <dbReference type="ARBA" id="ARBA00004685"/>
    </source>
</evidence>
<evidence type="ECO:0000313" key="4">
    <source>
        <dbReference type="Proteomes" id="UP000248817"/>
    </source>
</evidence>
<comment type="pathway">
    <text evidence="1">Mycotoxin biosynthesis.</text>
</comment>
<dbReference type="Proteomes" id="UP000248817">
    <property type="component" value="Unassembled WGS sequence"/>
</dbReference>
<dbReference type="Pfam" id="PF11807">
    <property type="entry name" value="UstYa"/>
    <property type="match status" value="1"/>
</dbReference>
<dbReference type="PANTHER" id="PTHR33365">
    <property type="entry name" value="YALI0B05434P"/>
    <property type="match status" value="1"/>
</dbReference>